<proteinExistence type="predicted"/>
<protein>
    <submittedName>
        <fullName evidence="2">Uncharacterized protein</fullName>
    </submittedName>
</protein>
<sequence length="83" mass="9145">MDKIQITSKYLNELANHFILISALLTGFSIAYIANIVVSKNKNSISNALLIIATLAACCFLISVFGLTKLLQMTTEGYPYEIE</sequence>
<name>A0ABW3B1Z4_9FLAO</name>
<dbReference type="RefSeq" id="WP_379932813.1">
    <property type="nucleotide sequence ID" value="NZ_JBHTHY010000003.1"/>
</dbReference>
<feature type="transmembrane region" description="Helical" evidence="1">
    <location>
        <begin position="18"/>
        <end position="38"/>
    </location>
</feature>
<evidence type="ECO:0000313" key="3">
    <source>
        <dbReference type="Proteomes" id="UP001597012"/>
    </source>
</evidence>
<keyword evidence="1" id="KW-0812">Transmembrane</keyword>
<organism evidence="2 3">
    <name type="scientific">Maribacter chungangensis</name>
    <dbReference type="NCBI Taxonomy" id="1069117"/>
    <lineage>
        <taxon>Bacteria</taxon>
        <taxon>Pseudomonadati</taxon>
        <taxon>Bacteroidota</taxon>
        <taxon>Flavobacteriia</taxon>
        <taxon>Flavobacteriales</taxon>
        <taxon>Flavobacteriaceae</taxon>
        <taxon>Maribacter</taxon>
    </lineage>
</organism>
<dbReference type="Proteomes" id="UP001597012">
    <property type="component" value="Unassembled WGS sequence"/>
</dbReference>
<gene>
    <name evidence="2" type="ORF">ACFQZJ_05280</name>
</gene>
<keyword evidence="1" id="KW-1133">Transmembrane helix</keyword>
<reference evidence="3" key="1">
    <citation type="journal article" date="2019" name="Int. J. Syst. Evol. Microbiol.">
        <title>The Global Catalogue of Microorganisms (GCM) 10K type strain sequencing project: providing services to taxonomists for standard genome sequencing and annotation.</title>
        <authorList>
            <consortium name="The Broad Institute Genomics Platform"/>
            <consortium name="The Broad Institute Genome Sequencing Center for Infectious Disease"/>
            <person name="Wu L."/>
            <person name="Ma J."/>
        </authorList>
    </citation>
    <scope>NUCLEOTIDE SEQUENCE [LARGE SCALE GENOMIC DNA]</scope>
    <source>
        <strain evidence="3">CCUG 61948</strain>
    </source>
</reference>
<evidence type="ECO:0000256" key="1">
    <source>
        <dbReference type="SAM" id="Phobius"/>
    </source>
</evidence>
<evidence type="ECO:0000313" key="2">
    <source>
        <dbReference type="EMBL" id="MFD0796861.1"/>
    </source>
</evidence>
<comment type="caution">
    <text evidence="2">The sequence shown here is derived from an EMBL/GenBank/DDBJ whole genome shotgun (WGS) entry which is preliminary data.</text>
</comment>
<keyword evidence="3" id="KW-1185">Reference proteome</keyword>
<feature type="transmembrane region" description="Helical" evidence="1">
    <location>
        <begin position="45"/>
        <end position="67"/>
    </location>
</feature>
<dbReference type="EMBL" id="JBHTHY010000003">
    <property type="protein sequence ID" value="MFD0796861.1"/>
    <property type="molecule type" value="Genomic_DNA"/>
</dbReference>
<keyword evidence="1" id="KW-0472">Membrane</keyword>
<accession>A0ABW3B1Z4</accession>